<dbReference type="RefSeq" id="WP_228353886.1">
    <property type="nucleotide sequence ID" value="NZ_JACEGA010000001.1"/>
</dbReference>
<dbReference type="GO" id="GO:0016491">
    <property type="term" value="F:oxidoreductase activity"/>
    <property type="evidence" value="ECO:0007669"/>
    <property type="project" value="UniProtKB-KW"/>
</dbReference>
<dbReference type="EMBL" id="JACEGA010000001">
    <property type="protein sequence ID" value="MBB2184302.1"/>
    <property type="molecule type" value="Genomic_DNA"/>
</dbReference>
<dbReference type="Gene3D" id="3.40.109.10">
    <property type="entry name" value="NADH Oxidase"/>
    <property type="match status" value="1"/>
</dbReference>
<dbReference type="InterPro" id="IPR000415">
    <property type="entry name" value="Nitroreductase-like"/>
</dbReference>
<keyword evidence="1" id="KW-0285">Flavoprotein</keyword>
<sequence>MDLYTAINQRHTIRDFQDKEVPTDVLHRILNAGLKAPTNDHMRNWEFIVITDPVEKAKIISKIPKKISKKQVEDFLERCQMSDTSQRAMYMDAVPKQYQMLYYSSALVLPLFRQDTPLLKPKTLSDLNAFASIWCCIDHILLAATAEGLGVALRIPFDKEIKYLKEVLGHPDNYFMPCYLSIGYPVENASLYKQHEFDIKEKLHINRW</sequence>
<feature type="domain" description="Nitroreductase" evidence="4">
    <location>
        <begin position="7"/>
        <end position="184"/>
    </location>
</feature>
<dbReference type="PANTHER" id="PTHR23026:SF90">
    <property type="entry name" value="IODOTYROSINE DEIODINASE 1"/>
    <property type="match status" value="1"/>
</dbReference>
<accession>A0A839K540</accession>
<dbReference type="AlphaFoldDB" id="A0A839K540"/>
<evidence type="ECO:0000256" key="1">
    <source>
        <dbReference type="ARBA" id="ARBA00022630"/>
    </source>
</evidence>
<evidence type="ECO:0000313" key="5">
    <source>
        <dbReference type="EMBL" id="MBB2184302.1"/>
    </source>
</evidence>
<name>A0A839K540_9FIRM</name>
<proteinExistence type="predicted"/>
<evidence type="ECO:0000256" key="2">
    <source>
        <dbReference type="ARBA" id="ARBA00022643"/>
    </source>
</evidence>
<evidence type="ECO:0000256" key="3">
    <source>
        <dbReference type="ARBA" id="ARBA00023002"/>
    </source>
</evidence>
<keyword evidence="2" id="KW-0288">FMN</keyword>
<keyword evidence="3" id="KW-0560">Oxidoreductase</keyword>
<dbReference type="InterPro" id="IPR050627">
    <property type="entry name" value="Nitroreductase/BluB"/>
</dbReference>
<evidence type="ECO:0000313" key="6">
    <source>
        <dbReference type="Proteomes" id="UP000574276"/>
    </source>
</evidence>
<dbReference type="CDD" id="cd02062">
    <property type="entry name" value="Nitro_FMN_reductase"/>
    <property type="match status" value="1"/>
</dbReference>
<protein>
    <submittedName>
        <fullName evidence="5">Nitroreductase family protein</fullName>
    </submittedName>
</protein>
<gene>
    <name evidence="5" type="ORF">H0486_15585</name>
</gene>
<dbReference type="SUPFAM" id="SSF55469">
    <property type="entry name" value="FMN-dependent nitroreductase-like"/>
    <property type="match status" value="1"/>
</dbReference>
<dbReference type="Pfam" id="PF00881">
    <property type="entry name" value="Nitroreductase"/>
    <property type="match status" value="1"/>
</dbReference>
<reference evidence="5 6" key="1">
    <citation type="submission" date="2020-07" db="EMBL/GenBank/DDBJ databases">
        <title>Characterization and genome sequencing of isolate MD1, a novel member within the family Lachnospiraceae.</title>
        <authorList>
            <person name="Rettenmaier R."/>
            <person name="Di Bello L."/>
            <person name="Zinser C."/>
            <person name="Scheitz K."/>
            <person name="Liebl W."/>
            <person name="Zverlov V."/>
        </authorList>
    </citation>
    <scope>NUCLEOTIDE SEQUENCE [LARGE SCALE GENOMIC DNA]</scope>
    <source>
        <strain evidence="5 6">MD1</strain>
    </source>
</reference>
<comment type="caution">
    <text evidence="5">The sequence shown here is derived from an EMBL/GenBank/DDBJ whole genome shotgun (WGS) entry which is preliminary data.</text>
</comment>
<evidence type="ECO:0000259" key="4">
    <source>
        <dbReference type="Pfam" id="PF00881"/>
    </source>
</evidence>
<dbReference type="PANTHER" id="PTHR23026">
    <property type="entry name" value="NADPH NITROREDUCTASE"/>
    <property type="match status" value="1"/>
</dbReference>
<dbReference type="Proteomes" id="UP000574276">
    <property type="component" value="Unassembled WGS sequence"/>
</dbReference>
<keyword evidence="6" id="KW-1185">Reference proteome</keyword>
<organism evidence="5 6">
    <name type="scientific">Variimorphobacter saccharofermentans</name>
    <dbReference type="NCBI Taxonomy" id="2755051"/>
    <lineage>
        <taxon>Bacteria</taxon>
        <taxon>Bacillati</taxon>
        <taxon>Bacillota</taxon>
        <taxon>Clostridia</taxon>
        <taxon>Lachnospirales</taxon>
        <taxon>Lachnospiraceae</taxon>
        <taxon>Variimorphobacter</taxon>
    </lineage>
</organism>
<dbReference type="InterPro" id="IPR029479">
    <property type="entry name" value="Nitroreductase"/>
</dbReference>